<feature type="compositionally biased region" description="Polar residues" evidence="1">
    <location>
        <begin position="1"/>
        <end position="14"/>
    </location>
</feature>
<evidence type="ECO:0000256" key="1">
    <source>
        <dbReference type="SAM" id="MobiDB-lite"/>
    </source>
</evidence>
<accession>A0AAN7UYI2</accession>
<dbReference type="AlphaFoldDB" id="A0AAN7UYI2"/>
<dbReference type="EMBL" id="JAWHQM010000060">
    <property type="protein sequence ID" value="KAK5635973.1"/>
    <property type="molecule type" value="Genomic_DNA"/>
</dbReference>
<dbReference type="Proteomes" id="UP001305414">
    <property type="component" value="Unassembled WGS sequence"/>
</dbReference>
<name>A0AAN7UYI2_9PEZI</name>
<feature type="region of interest" description="Disordered" evidence="1">
    <location>
        <begin position="1"/>
        <end position="23"/>
    </location>
</feature>
<gene>
    <name evidence="2" type="ORF">RRF57_011685</name>
</gene>
<organism evidence="2 3">
    <name type="scientific">Xylaria bambusicola</name>
    <dbReference type="NCBI Taxonomy" id="326684"/>
    <lineage>
        <taxon>Eukaryota</taxon>
        <taxon>Fungi</taxon>
        <taxon>Dikarya</taxon>
        <taxon>Ascomycota</taxon>
        <taxon>Pezizomycotina</taxon>
        <taxon>Sordariomycetes</taxon>
        <taxon>Xylariomycetidae</taxon>
        <taxon>Xylariales</taxon>
        <taxon>Xylariaceae</taxon>
        <taxon>Xylaria</taxon>
    </lineage>
</organism>
<comment type="caution">
    <text evidence="2">The sequence shown here is derived from an EMBL/GenBank/DDBJ whole genome shotgun (WGS) entry which is preliminary data.</text>
</comment>
<sequence length="74" mass="8393">MASITNKSSILRQRTTPHFRNRRFPVLPPSIQHRVISIRNIDTVPYGIYNHRITVLDESDGATDCCFGGHVSDL</sequence>
<proteinExistence type="predicted"/>
<protein>
    <submittedName>
        <fullName evidence="2">Uncharacterized protein</fullName>
    </submittedName>
</protein>
<reference evidence="2 3" key="1">
    <citation type="submission" date="2023-10" db="EMBL/GenBank/DDBJ databases">
        <title>Draft genome sequence of Xylaria bambusicola isolate GMP-LS, the root and basal stem rot pathogen of sugarcane in Indonesia.</title>
        <authorList>
            <person name="Selvaraj P."/>
            <person name="Muralishankar V."/>
            <person name="Muruganantham S."/>
            <person name="Sp S."/>
            <person name="Haryani S."/>
            <person name="Lau K.J.X."/>
            <person name="Naqvi N.I."/>
        </authorList>
    </citation>
    <scope>NUCLEOTIDE SEQUENCE [LARGE SCALE GENOMIC DNA]</scope>
    <source>
        <strain evidence="2">GMP-LS</strain>
    </source>
</reference>
<evidence type="ECO:0000313" key="2">
    <source>
        <dbReference type="EMBL" id="KAK5635973.1"/>
    </source>
</evidence>
<evidence type="ECO:0000313" key="3">
    <source>
        <dbReference type="Proteomes" id="UP001305414"/>
    </source>
</evidence>
<keyword evidence="3" id="KW-1185">Reference proteome</keyword>